<evidence type="ECO:0000313" key="2">
    <source>
        <dbReference type="Proteomes" id="UP001054945"/>
    </source>
</evidence>
<sequence length="107" mass="12000">MEHIVGGGGGKTRFLTPASLMKTTFVYFAYRRSVTDSWPSSKRRCSLLAKTRHIGIFLNNGEERDSLVFLALCKQGGGCFSKTPVATSFALFHEISLFFTSFDCFWN</sequence>
<comment type="caution">
    <text evidence="1">The sequence shown here is derived from an EMBL/GenBank/DDBJ whole genome shotgun (WGS) entry which is preliminary data.</text>
</comment>
<reference evidence="1 2" key="1">
    <citation type="submission" date="2021-06" db="EMBL/GenBank/DDBJ databases">
        <title>Caerostris extrusa draft genome.</title>
        <authorList>
            <person name="Kono N."/>
            <person name="Arakawa K."/>
        </authorList>
    </citation>
    <scope>NUCLEOTIDE SEQUENCE [LARGE SCALE GENOMIC DNA]</scope>
</reference>
<accession>A0AAV4Y3Y4</accession>
<organism evidence="1 2">
    <name type="scientific">Caerostris extrusa</name>
    <name type="common">Bark spider</name>
    <name type="synonym">Caerostris bankana</name>
    <dbReference type="NCBI Taxonomy" id="172846"/>
    <lineage>
        <taxon>Eukaryota</taxon>
        <taxon>Metazoa</taxon>
        <taxon>Ecdysozoa</taxon>
        <taxon>Arthropoda</taxon>
        <taxon>Chelicerata</taxon>
        <taxon>Arachnida</taxon>
        <taxon>Araneae</taxon>
        <taxon>Araneomorphae</taxon>
        <taxon>Entelegynae</taxon>
        <taxon>Araneoidea</taxon>
        <taxon>Araneidae</taxon>
        <taxon>Caerostris</taxon>
    </lineage>
</organism>
<name>A0AAV4Y3Y4_CAEEX</name>
<dbReference type="AlphaFoldDB" id="A0AAV4Y3Y4"/>
<protein>
    <submittedName>
        <fullName evidence="1">Uncharacterized protein</fullName>
    </submittedName>
</protein>
<gene>
    <name evidence="1" type="ORF">CEXT_350381</name>
</gene>
<dbReference type="Proteomes" id="UP001054945">
    <property type="component" value="Unassembled WGS sequence"/>
</dbReference>
<evidence type="ECO:0000313" key="1">
    <source>
        <dbReference type="EMBL" id="GIZ00847.1"/>
    </source>
</evidence>
<keyword evidence="2" id="KW-1185">Reference proteome</keyword>
<dbReference type="EMBL" id="BPLR01018589">
    <property type="protein sequence ID" value="GIZ00847.1"/>
    <property type="molecule type" value="Genomic_DNA"/>
</dbReference>
<proteinExistence type="predicted"/>